<protein>
    <submittedName>
        <fullName evidence="1">Uncharacterized protein</fullName>
    </submittedName>
</protein>
<dbReference type="AlphaFoldDB" id="A0A0A9H6Q7"/>
<evidence type="ECO:0000313" key="1">
    <source>
        <dbReference type="EMBL" id="JAE32900.1"/>
    </source>
</evidence>
<dbReference type="EMBL" id="GBRH01164996">
    <property type="protein sequence ID" value="JAE32900.1"/>
    <property type="molecule type" value="Transcribed_RNA"/>
</dbReference>
<reference evidence="1" key="1">
    <citation type="submission" date="2014-09" db="EMBL/GenBank/DDBJ databases">
        <authorList>
            <person name="Magalhaes I.L.F."/>
            <person name="Oliveira U."/>
            <person name="Santos F.R."/>
            <person name="Vidigal T.H.D.A."/>
            <person name="Brescovit A.D."/>
            <person name="Santos A.J."/>
        </authorList>
    </citation>
    <scope>NUCLEOTIDE SEQUENCE</scope>
    <source>
        <tissue evidence="1">Shoot tissue taken approximately 20 cm above the soil surface</tissue>
    </source>
</reference>
<name>A0A0A9H6Q7_ARUDO</name>
<sequence>MQQMWMWPCPDAPYLPLDSCYMHIQDDEHNKITARW</sequence>
<organism evidence="1">
    <name type="scientific">Arundo donax</name>
    <name type="common">Giant reed</name>
    <name type="synonym">Donax arundinaceus</name>
    <dbReference type="NCBI Taxonomy" id="35708"/>
    <lineage>
        <taxon>Eukaryota</taxon>
        <taxon>Viridiplantae</taxon>
        <taxon>Streptophyta</taxon>
        <taxon>Embryophyta</taxon>
        <taxon>Tracheophyta</taxon>
        <taxon>Spermatophyta</taxon>
        <taxon>Magnoliopsida</taxon>
        <taxon>Liliopsida</taxon>
        <taxon>Poales</taxon>
        <taxon>Poaceae</taxon>
        <taxon>PACMAD clade</taxon>
        <taxon>Arundinoideae</taxon>
        <taxon>Arundineae</taxon>
        <taxon>Arundo</taxon>
    </lineage>
</organism>
<reference evidence="1" key="2">
    <citation type="journal article" date="2015" name="Data Brief">
        <title>Shoot transcriptome of the giant reed, Arundo donax.</title>
        <authorList>
            <person name="Barrero R.A."/>
            <person name="Guerrero F.D."/>
            <person name="Moolhuijzen P."/>
            <person name="Goolsby J.A."/>
            <person name="Tidwell J."/>
            <person name="Bellgard S.E."/>
            <person name="Bellgard M.I."/>
        </authorList>
    </citation>
    <scope>NUCLEOTIDE SEQUENCE</scope>
    <source>
        <tissue evidence="1">Shoot tissue taken approximately 20 cm above the soil surface</tissue>
    </source>
</reference>
<accession>A0A0A9H6Q7</accession>
<proteinExistence type="predicted"/>